<protein>
    <submittedName>
        <fullName evidence="7">ATP-binding cassette, subfamily B(MDR/TAP), member 1</fullName>
        <ecNumber evidence="7">3.6.3.44</ecNumber>
    </submittedName>
</protein>
<dbReference type="CDD" id="cd18577">
    <property type="entry name" value="ABC_6TM_Pgp_ABCB1_D1_like"/>
    <property type="match status" value="1"/>
</dbReference>
<dbReference type="InterPro" id="IPR036640">
    <property type="entry name" value="ABC1_TM_sf"/>
</dbReference>
<keyword evidence="7" id="KW-0067">ATP-binding</keyword>
<organism evidence="7 8">
    <name type="scientific">Monoraphidium neglectum</name>
    <dbReference type="NCBI Taxonomy" id="145388"/>
    <lineage>
        <taxon>Eukaryota</taxon>
        <taxon>Viridiplantae</taxon>
        <taxon>Chlorophyta</taxon>
        <taxon>core chlorophytes</taxon>
        <taxon>Chlorophyceae</taxon>
        <taxon>CS clade</taxon>
        <taxon>Sphaeropleales</taxon>
        <taxon>Selenastraceae</taxon>
        <taxon>Monoraphidium</taxon>
    </lineage>
</organism>
<dbReference type="SUPFAM" id="SSF90123">
    <property type="entry name" value="ABC transporter transmembrane region"/>
    <property type="match status" value="1"/>
</dbReference>
<dbReference type="Pfam" id="PF00664">
    <property type="entry name" value="ABC_membrane"/>
    <property type="match status" value="1"/>
</dbReference>
<dbReference type="GO" id="GO:0016787">
    <property type="term" value="F:hydrolase activity"/>
    <property type="evidence" value="ECO:0007669"/>
    <property type="project" value="UniProtKB-KW"/>
</dbReference>
<feature type="transmembrane region" description="Helical" evidence="5">
    <location>
        <begin position="219"/>
        <end position="237"/>
    </location>
</feature>
<evidence type="ECO:0000256" key="2">
    <source>
        <dbReference type="ARBA" id="ARBA00022692"/>
    </source>
</evidence>
<accession>A0A0D2LW73</accession>
<evidence type="ECO:0000313" key="8">
    <source>
        <dbReference type="Proteomes" id="UP000054498"/>
    </source>
</evidence>
<dbReference type="Gene3D" id="1.20.1560.10">
    <property type="entry name" value="ABC transporter type 1, transmembrane domain"/>
    <property type="match status" value="1"/>
</dbReference>
<dbReference type="PANTHER" id="PTHR24222:SF76">
    <property type="entry name" value="MYCOBACTIN IMPORT ATP-BINDING_PERMEASE PROTEIN IRTB"/>
    <property type="match status" value="1"/>
</dbReference>
<evidence type="ECO:0000256" key="4">
    <source>
        <dbReference type="ARBA" id="ARBA00023136"/>
    </source>
</evidence>
<dbReference type="EMBL" id="KK104511">
    <property type="protein sequence ID" value="KIY93806.1"/>
    <property type="molecule type" value="Genomic_DNA"/>
</dbReference>
<sequence>MSKEPTQPPGNVLGVVAEAEAASGGDSTAPPTAATLDADAPPVPYWRLYSTADPLDMLLVFLGAIGAIGNGAMLPLFSLFLGAFTQAFGTYIPFCGGVAPPPGFMSDGEFRASISGVALNFLYVAIGAAVAGTLQQACWMLSGNRQANRIRRKYLAAVLRQDVGFFDTQATTGGLLQGLNEDSLAIQAALSEKVGLCLQHMTTFIAGFVLSFIKGWDVTLVLCACLPFLAATGGLLAKASTGANTRSQKAYTEAGAVVQQGVSQIRTVAAYNGEARAVEQYNELLTEPQQARGGAAWRGALFSGLGRIDPSSTACWARQAKIPPRDTFDCHQHAL</sequence>
<dbReference type="AlphaFoldDB" id="A0A0D2LW73"/>
<feature type="transmembrane region" description="Helical" evidence="5">
    <location>
        <begin position="121"/>
        <end position="142"/>
    </location>
</feature>
<dbReference type="OrthoDB" id="6500128at2759"/>
<dbReference type="KEGG" id="mng:MNEG_14156"/>
<keyword evidence="2 5" id="KW-0812">Transmembrane</keyword>
<dbReference type="GO" id="GO:0005886">
    <property type="term" value="C:plasma membrane"/>
    <property type="evidence" value="ECO:0007669"/>
    <property type="project" value="TreeGrafter"/>
</dbReference>
<dbReference type="Proteomes" id="UP000054498">
    <property type="component" value="Unassembled WGS sequence"/>
</dbReference>
<dbReference type="PANTHER" id="PTHR24222">
    <property type="entry name" value="ABC TRANSPORTER B FAMILY"/>
    <property type="match status" value="1"/>
</dbReference>
<evidence type="ECO:0000256" key="3">
    <source>
        <dbReference type="ARBA" id="ARBA00022989"/>
    </source>
</evidence>
<keyword evidence="7" id="KW-0547">Nucleotide-binding</keyword>
<gene>
    <name evidence="7" type="ORF">MNEG_14156</name>
</gene>
<keyword evidence="8" id="KW-1185">Reference proteome</keyword>
<evidence type="ECO:0000313" key="7">
    <source>
        <dbReference type="EMBL" id="KIY93806.1"/>
    </source>
</evidence>
<comment type="subcellular location">
    <subcellularLocation>
        <location evidence="1">Membrane</location>
        <topology evidence="1">Multi-pass membrane protein</topology>
    </subcellularLocation>
</comment>
<name>A0A0D2LW73_9CHLO</name>
<dbReference type="InterPro" id="IPR039421">
    <property type="entry name" value="Type_1_exporter"/>
</dbReference>
<evidence type="ECO:0000259" key="6">
    <source>
        <dbReference type="Pfam" id="PF00664"/>
    </source>
</evidence>
<evidence type="ECO:0000256" key="1">
    <source>
        <dbReference type="ARBA" id="ARBA00004141"/>
    </source>
</evidence>
<dbReference type="GO" id="GO:0005524">
    <property type="term" value="F:ATP binding"/>
    <property type="evidence" value="ECO:0007669"/>
    <property type="project" value="UniProtKB-KW"/>
</dbReference>
<feature type="domain" description="ABC transmembrane type-1" evidence="6">
    <location>
        <begin position="60"/>
        <end position="304"/>
    </location>
</feature>
<dbReference type="GO" id="GO:0140359">
    <property type="term" value="F:ABC-type transporter activity"/>
    <property type="evidence" value="ECO:0007669"/>
    <property type="project" value="InterPro"/>
</dbReference>
<evidence type="ECO:0000256" key="5">
    <source>
        <dbReference type="SAM" id="Phobius"/>
    </source>
</evidence>
<keyword evidence="3 5" id="KW-1133">Transmembrane helix</keyword>
<proteinExistence type="predicted"/>
<dbReference type="GeneID" id="25731690"/>
<dbReference type="STRING" id="145388.A0A0D2LW73"/>
<dbReference type="RefSeq" id="XP_013892826.1">
    <property type="nucleotide sequence ID" value="XM_014037372.1"/>
</dbReference>
<dbReference type="InterPro" id="IPR011527">
    <property type="entry name" value="ABC1_TM_dom"/>
</dbReference>
<keyword evidence="4 5" id="KW-0472">Membrane</keyword>
<reference evidence="7 8" key="1">
    <citation type="journal article" date="2013" name="BMC Genomics">
        <title>Reconstruction of the lipid metabolism for the microalga Monoraphidium neglectum from its genome sequence reveals characteristics suitable for biofuel production.</title>
        <authorList>
            <person name="Bogen C."/>
            <person name="Al-Dilaimi A."/>
            <person name="Albersmeier A."/>
            <person name="Wichmann J."/>
            <person name="Grundmann M."/>
            <person name="Rupp O."/>
            <person name="Lauersen K.J."/>
            <person name="Blifernez-Klassen O."/>
            <person name="Kalinowski J."/>
            <person name="Goesmann A."/>
            <person name="Mussgnug J.H."/>
            <person name="Kruse O."/>
        </authorList>
    </citation>
    <scope>NUCLEOTIDE SEQUENCE [LARGE SCALE GENOMIC DNA]</scope>
    <source>
        <strain evidence="7 8">SAG 48.87</strain>
    </source>
</reference>
<feature type="transmembrane region" description="Helical" evidence="5">
    <location>
        <begin position="194"/>
        <end position="213"/>
    </location>
</feature>
<dbReference type="EC" id="3.6.3.44" evidence="7"/>
<feature type="transmembrane region" description="Helical" evidence="5">
    <location>
        <begin position="57"/>
        <end position="84"/>
    </location>
</feature>
<keyword evidence="7" id="KW-0378">Hydrolase</keyword>